<protein>
    <submittedName>
        <fullName evidence="5">NACHT domain-containing protein</fullName>
    </submittedName>
</protein>
<evidence type="ECO:0000256" key="1">
    <source>
        <dbReference type="PROSITE-ProRule" id="PRU00221"/>
    </source>
</evidence>
<dbReference type="Proteomes" id="UP001622557">
    <property type="component" value="Chromosome"/>
</dbReference>
<organism evidence="5 6">
    <name type="scientific">Streptomyces achromogenes</name>
    <dbReference type="NCBI Taxonomy" id="67255"/>
    <lineage>
        <taxon>Bacteria</taxon>
        <taxon>Bacillati</taxon>
        <taxon>Actinomycetota</taxon>
        <taxon>Actinomycetes</taxon>
        <taxon>Kitasatosporales</taxon>
        <taxon>Streptomycetaceae</taxon>
        <taxon>Streptomyces</taxon>
    </lineage>
</organism>
<evidence type="ECO:0000256" key="2">
    <source>
        <dbReference type="SAM" id="Phobius"/>
    </source>
</evidence>
<evidence type="ECO:0000313" key="5">
    <source>
        <dbReference type="EMBL" id="WTQ81146.1"/>
    </source>
</evidence>
<keyword evidence="2" id="KW-0812">Transmembrane</keyword>
<dbReference type="GeneID" id="97281312"/>
<dbReference type="RefSeq" id="WP_405447140.1">
    <property type="nucleotide sequence ID" value="NZ_CP108164.1"/>
</dbReference>
<feature type="domain" description="NACHT" evidence="4">
    <location>
        <begin position="116"/>
        <end position="204"/>
    </location>
</feature>
<dbReference type="InterPro" id="IPR007111">
    <property type="entry name" value="NACHT_NTPase"/>
</dbReference>
<dbReference type="InterPro" id="IPR027417">
    <property type="entry name" value="P-loop_NTPase"/>
</dbReference>
<dbReference type="Pfam" id="PF00400">
    <property type="entry name" value="WD40"/>
    <property type="match status" value="1"/>
</dbReference>
<feature type="chain" id="PRO_5045388320" evidence="3">
    <location>
        <begin position="18"/>
        <end position="1071"/>
    </location>
</feature>
<evidence type="ECO:0000259" key="4">
    <source>
        <dbReference type="PROSITE" id="PS50837"/>
    </source>
</evidence>
<feature type="transmembrane region" description="Helical" evidence="2">
    <location>
        <begin position="513"/>
        <end position="533"/>
    </location>
</feature>
<dbReference type="Pfam" id="PF05729">
    <property type="entry name" value="NACHT"/>
    <property type="match status" value="1"/>
</dbReference>
<dbReference type="Gene3D" id="2.130.10.10">
    <property type="entry name" value="YVTN repeat-like/Quinoprotein amine dehydrogenase"/>
    <property type="match status" value="1"/>
</dbReference>
<dbReference type="SUPFAM" id="SSF52540">
    <property type="entry name" value="P-loop containing nucleoside triphosphate hydrolases"/>
    <property type="match status" value="1"/>
</dbReference>
<keyword evidence="2" id="KW-1133">Transmembrane helix</keyword>
<reference evidence="5 6" key="1">
    <citation type="submission" date="2022-10" db="EMBL/GenBank/DDBJ databases">
        <title>The complete genomes of actinobacterial strains from the NBC collection.</title>
        <authorList>
            <person name="Joergensen T.S."/>
            <person name="Alvarez Arevalo M."/>
            <person name="Sterndorff E.B."/>
            <person name="Faurdal D."/>
            <person name="Vuksanovic O."/>
            <person name="Mourched A.-S."/>
            <person name="Charusanti P."/>
            <person name="Shaw S."/>
            <person name="Blin K."/>
            <person name="Weber T."/>
        </authorList>
    </citation>
    <scope>NUCLEOTIDE SEQUENCE [LARGE SCALE GENOMIC DNA]</scope>
    <source>
        <strain evidence="5 6">NBC_00156</strain>
    </source>
</reference>
<keyword evidence="1" id="KW-0853">WD repeat</keyword>
<feature type="transmembrane region" description="Helical" evidence="2">
    <location>
        <begin position="395"/>
        <end position="416"/>
    </location>
</feature>
<evidence type="ECO:0000313" key="6">
    <source>
        <dbReference type="Proteomes" id="UP001622557"/>
    </source>
</evidence>
<dbReference type="InterPro" id="IPR001680">
    <property type="entry name" value="WD40_rpt"/>
</dbReference>
<feature type="transmembrane region" description="Helical" evidence="2">
    <location>
        <begin position="428"/>
        <end position="449"/>
    </location>
</feature>
<evidence type="ECO:0000256" key="3">
    <source>
        <dbReference type="SAM" id="SignalP"/>
    </source>
</evidence>
<feature type="signal peptide" evidence="3">
    <location>
        <begin position="1"/>
        <end position="17"/>
    </location>
</feature>
<keyword evidence="2" id="KW-0472">Membrane</keyword>
<accession>A0ABZ1KRK3</accession>
<dbReference type="PROSITE" id="PS50837">
    <property type="entry name" value="NACHT"/>
    <property type="match status" value="1"/>
</dbReference>
<feature type="transmembrane region" description="Helical" evidence="2">
    <location>
        <begin position="562"/>
        <end position="584"/>
    </location>
</feature>
<dbReference type="PROSITE" id="PS50294">
    <property type="entry name" value="WD_REPEATS_REGION"/>
    <property type="match status" value="1"/>
</dbReference>
<dbReference type="SUPFAM" id="SSF101908">
    <property type="entry name" value="Putative isomerase YbhE"/>
    <property type="match status" value="1"/>
</dbReference>
<dbReference type="PROSITE" id="PS50082">
    <property type="entry name" value="WD_REPEATS_2"/>
    <property type="match status" value="1"/>
</dbReference>
<keyword evidence="3" id="KW-0732">Signal</keyword>
<dbReference type="SMART" id="SM00320">
    <property type="entry name" value="WD40"/>
    <property type="match status" value="1"/>
</dbReference>
<proteinExistence type="predicted"/>
<dbReference type="Gene3D" id="3.40.50.300">
    <property type="entry name" value="P-loop containing nucleotide triphosphate hydrolases"/>
    <property type="match status" value="1"/>
</dbReference>
<feature type="transmembrane region" description="Helical" evidence="2">
    <location>
        <begin position="481"/>
        <end position="501"/>
    </location>
</feature>
<gene>
    <name evidence="5" type="ORF">OG350_12780</name>
</gene>
<sequence length="1071" mass="116061">MATVAGLFASLASLLVAVVDVFRGTETPPDPAALADDLTRQLREQWLDEARARRLQAPRVLPLAWRTTAGNLTDTELRTGPTGSPVLRLRLDGRLEGRFEDVTDRLAEGFARVPNRRLVVVGEPGSGKTVLAILITLGLLAAREAGGAVPVLLPVSSWDPVLEPLDDWIVRTMARPYYNGRPEIPRMLLAHGLVIPVLDGLDEIPESARRGAIRKINEQPNRALVVTCRAVEYEELIRAGATALRQAAVVEVLPVTPQDAITYLRDVNWPPGVDWSPVFARLRTEPQSPLAKALSTPLMVTSARLVYQKGGGDPTELLDESRFGSEYAVEDHLLHGMLDAAYAPDPALSPETAPRERWTPEQARRWLTFLARHLHDHRERDLAWWQLSTRLLPSWAGLGVGLCLGAVVASAAMAWVRVTAAADRSDTYNTVMMPLVLGVAFALLNALVWNASSSRPPGRLTWALRGSAERLFRGFTTGTGLASLLVTPIMTVVTIAQILNLETPGWGTRKTELCLEGIGICLSLSVAVGLALATHDWLDAPPSRAAQVSPIRTLVQDRRSSIVSATVAGTLIAVAGLPAVWAGLLSGDLSIRLLTRESGWPGHANVTGTLAAFHWHSVNGAFGNWRIKLGVAFLLPGILLVLLLLMSRAWPRFVIVRSWLALRGKLPWRLMAFLADARRREILRQAGGAYQFRHIRLQETLAGEPLYRDGTESARTAVRRRTVLAVAAGAAATGVGAAAWRSRATSIADFAVPHRQPVQVVRFRPERDSRGDREVAFRLDGGEVALWSGWSSDEEARWVQGLPRGAADQGGSRSLAFSADGNLLILPVPGGVAVQNLNQLTSSGLKLLDAPTGTPDLVAFDSRRGRLAVHSDTDYDIFLSEVANGHGDSAPTAGHWVRLANRFGPVSGMTFLSDGSLAVLFSDSPRRFRLTDSTAQPLLKGEKTKATSDPLYASDNALIASPRDELVVLGSGTSELWLPEHDHHRVYCAFPGKQAVAFHPTKEALLAAPDVNGSDIRLYRYSKTGLTEAGPPLLGHIAPVRSLDFSHDGLLLVSADEDGMIRIWKTGAALQ</sequence>
<feature type="repeat" description="WD" evidence="1">
    <location>
        <begin position="1033"/>
        <end position="1071"/>
    </location>
</feature>
<dbReference type="EMBL" id="CP108164">
    <property type="protein sequence ID" value="WTQ81146.1"/>
    <property type="molecule type" value="Genomic_DNA"/>
</dbReference>
<dbReference type="InterPro" id="IPR015943">
    <property type="entry name" value="WD40/YVTN_repeat-like_dom_sf"/>
</dbReference>
<name>A0ABZ1KRK3_STRAH</name>
<feature type="transmembrane region" description="Helical" evidence="2">
    <location>
        <begin position="629"/>
        <end position="650"/>
    </location>
</feature>
<keyword evidence="6" id="KW-1185">Reference proteome</keyword>